<dbReference type="Pfam" id="PF05193">
    <property type="entry name" value="Peptidase_M16_C"/>
    <property type="match status" value="1"/>
</dbReference>
<evidence type="ECO:0000256" key="8">
    <source>
        <dbReference type="ARBA" id="ARBA00022833"/>
    </source>
</evidence>
<dbReference type="Pfam" id="PF00675">
    <property type="entry name" value="Peptidase_M16"/>
    <property type="match status" value="1"/>
</dbReference>
<evidence type="ECO:0000313" key="18">
    <source>
        <dbReference type="EMBL" id="SDV11027.1"/>
    </source>
</evidence>
<dbReference type="InterPro" id="IPR007863">
    <property type="entry name" value="Peptidase_M16_C"/>
</dbReference>
<comment type="function">
    <text evidence="11">Required for coenzyme pyrroloquinoline quinone (PQQ) biosynthesis. It is thought that this protein is a protease that cleaves peptides bond in a small peptide (gene pqqA), providing the glutamate and tyrosine residues which are necessary for the synthesis of PQQ.</text>
</comment>
<dbReference type="InterPro" id="IPR054734">
    <property type="entry name" value="PqqF-like_C_4"/>
</dbReference>
<evidence type="ECO:0000259" key="16">
    <source>
        <dbReference type="Pfam" id="PF22455"/>
    </source>
</evidence>
<dbReference type="InterPro" id="IPR001431">
    <property type="entry name" value="Pept_M16_Zn_BS"/>
</dbReference>
<dbReference type="PANTHER" id="PTHR43690">
    <property type="entry name" value="NARDILYSIN"/>
    <property type="match status" value="1"/>
</dbReference>
<feature type="domain" description="Coenzyme PQQ synthesis protein F C-terminal lobe" evidence="16">
    <location>
        <begin position="456"/>
        <end position="586"/>
    </location>
</feature>
<evidence type="ECO:0000256" key="6">
    <source>
        <dbReference type="ARBA" id="ARBA00022723"/>
    </source>
</evidence>
<evidence type="ECO:0000256" key="1">
    <source>
        <dbReference type="ARBA" id="ARBA00001947"/>
    </source>
</evidence>
<keyword evidence="19" id="KW-1185">Reference proteome</keyword>
<dbReference type="GO" id="GO:0008270">
    <property type="term" value="F:zinc ion binding"/>
    <property type="evidence" value="ECO:0007669"/>
    <property type="project" value="InterPro"/>
</dbReference>
<sequence length="808" mass="88913">MPAPAHPHFLHLTLANGLQVFLHHAPRLKRCAAALRVAAGSHDVPLAWPGLAHFLEHLLFLGTERFATNQGLMAYVQRHGGQVNASTRERTTDFFFEVPTSAFSAALERLGDMLTHPRLALDDQMREREVLQAEFIAWSQDAQAQHQRTVLEGLAANHPLRGFHAGNRDSLPVPREDFQQALHDFYEGFYQSGQMTLSLAGPQSLEALQALAEQFSVGLRSGPLRPQETPPALMNGDKSSFQYADTQHLHQLIACNAPREALDFLCTWLNASAPGGLFAELKARQWVTALEAKVLYQFSGQALLDIDFTLGANGAQQATQIEALLYDWLSFFTHCDWRALRTEYQRLVSRQQQIRGALALARHATENLAPQLSDQHCHALKALLNALHLAPATISWQLPPDNPFLQPPARAERTGLIRGQTSAHRGLRTFAQDRSRGRRELTALTFSHALPDDIDEGALYLRWQLDSPLQTDFFLRLAHTLGPLRENARQAGVDLSFEASGNAWQLKMSGLHEPMPAILEQLARSLVQPDEQLWQTALPRPAPMIALRELLKALPVCCAGVQPGMTAAHLGDLPGVWSNARWQGLAAGLPTACEQAIRHAAARLPGQSATLDEHPPSFHGQHLWHEVSTDSSDAALLLFCPAPTPSLADEAAWRLLAHVVQAPFYQRLRVEQQVGYAVFSGIRQINGQTGLLFGVQSPSVALEGILEQVQTFLTQLPDLIDTQEDPGCLALAEQFSPQALPTAQAAELLWQAQLASHRSDYLEQLQQLIKTCSREDLLNAAQSLNQAAGGWRCVANGAPVTGAWLPAG</sequence>
<evidence type="ECO:0000256" key="9">
    <source>
        <dbReference type="ARBA" id="ARBA00022905"/>
    </source>
</evidence>
<dbReference type="InterPro" id="IPR011765">
    <property type="entry name" value="Pept_M16_N"/>
</dbReference>
<reference evidence="19" key="1">
    <citation type="submission" date="2016-10" db="EMBL/GenBank/DDBJ databases">
        <authorList>
            <person name="Varghese N."/>
            <person name="Submissions S."/>
        </authorList>
    </citation>
    <scope>NUCLEOTIDE SEQUENCE [LARGE SCALE GENOMIC DNA]</scope>
    <source>
        <strain evidence="19">LMG 2223</strain>
    </source>
</reference>
<dbReference type="Proteomes" id="UP000198600">
    <property type="component" value="Chromosome I"/>
</dbReference>
<comment type="similarity">
    <text evidence="3 13">Belongs to the peptidase M16 family.</text>
</comment>
<keyword evidence="5" id="KW-0645">Protease</keyword>
<dbReference type="GO" id="GO:0005737">
    <property type="term" value="C:cytoplasm"/>
    <property type="evidence" value="ECO:0007669"/>
    <property type="project" value="UniProtKB-ARBA"/>
</dbReference>
<dbReference type="RefSeq" id="WP_084379575.1">
    <property type="nucleotide sequence ID" value="NZ_LS483433.1"/>
</dbReference>
<dbReference type="OrthoDB" id="9811314at2"/>
<name>A0A1H2P008_9PSED</name>
<organism evidence="18 19">
    <name type="scientific">Pseudomonas mucidolens</name>
    <dbReference type="NCBI Taxonomy" id="46679"/>
    <lineage>
        <taxon>Bacteria</taxon>
        <taxon>Pseudomonadati</taxon>
        <taxon>Pseudomonadota</taxon>
        <taxon>Gammaproteobacteria</taxon>
        <taxon>Pseudomonadales</taxon>
        <taxon>Pseudomonadaceae</taxon>
        <taxon>Pseudomonas</taxon>
    </lineage>
</organism>
<evidence type="ECO:0000313" key="19">
    <source>
        <dbReference type="Proteomes" id="UP000198600"/>
    </source>
</evidence>
<feature type="domain" description="Coenzyme PQQ synthesis protein F-like C-terminal lobe" evidence="17">
    <location>
        <begin position="655"/>
        <end position="725"/>
    </location>
</feature>
<dbReference type="STRING" id="46679.SAMN05216202_5164"/>
<evidence type="ECO:0000256" key="2">
    <source>
        <dbReference type="ARBA" id="ARBA00004886"/>
    </source>
</evidence>
<dbReference type="InterPro" id="IPR011844">
    <property type="entry name" value="PQQ_synth_PqqF"/>
</dbReference>
<dbReference type="InterPro" id="IPR054733">
    <property type="entry name" value="PqqF_C_3"/>
</dbReference>
<evidence type="ECO:0000256" key="3">
    <source>
        <dbReference type="ARBA" id="ARBA00007261"/>
    </source>
</evidence>
<evidence type="ECO:0000256" key="10">
    <source>
        <dbReference type="ARBA" id="ARBA00023049"/>
    </source>
</evidence>
<comment type="cofactor">
    <cofactor evidence="1">
        <name>Zn(2+)</name>
        <dbReference type="ChEBI" id="CHEBI:29105"/>
    </cofactor>
</comment>
<dbReference type="Pfam" id="PF22455">
    <property type="entry name" value="PqqF_C_3"/>
    <property type="match status" value="1"/>
</dbReference>
<dbReference type="GO" id="GO:0006508">
    <property type="term" value="P:proteolysis"/>
    <property type="evidence" value="ECO:0007669"/>
    <property type="project" value="UniProtKB-KW"/>
</dbReference>
<dbReference type="InterPro" id="IPR050626">
    <property type="entry name" value="Peptidase_M16"/>
</dbReference>
<dbReference type="InterPro" id="IPR011249">
    <property type="entry name" value="Metalloenz_LuxS/M16"/>
</dbReference>
<keyword evidence="7" id="KW-0378">Hydrolase</keyword>
<evidence type="ECO:0000259" key="17">
    <source>
        <dbReference type="Pfam" id="PF22456"/>
    </source>
</evidence>
<keyword evidence="9" id="KW-0884">PQQ biosynthesis</keyword>
<dbReference type="EMBL" id="LT629802">
    <property type="protein sequence ID" value="SDV11027.1"/>
    <property type="molecule type" value="Genomic_DNA"/>
</dbReference>
<evidence type="ECO:0000256" key="13">
    <source>
        <dbReference type="RuleBase" id="RU004447"/>
    </source>
</evidence>
<comment type="pathway">
    <text evidence="2">Cofactor biosynthesis; pyrroloquinoline quinone biosynthesis.</text>
</comment>
<dbReference type="AlphaFoldDB" id="A0A1H2P008"/>
<dbReference type="GO" id="GO:0018189">
    <property type="term" value="P:pyrroloquinoline quinone biosynthetic process"/>
    <property type="evidence" value="ECO:0007669"/>
    <property type="project" value="UniProtKB-UniPathway"/>
</dbReference>
<dbReference type="PROSITE" id="PS00143">
    <property type="entry name" value="INSULINASE"/>
    <property type="match status" value="1"/>
</dbReference>
<gene>
    <name evidence="18" type="ORF">SAMN05216202_5164</name>
</gene>
<evidence type="ECO:0000256" key="11">
    <source>
        <dbReference type="ARBA" id="ARBA00024932"/>
    </source>
</evidence>
<proteinExistence type="inferred from homology"/>
<feature type="domain" description="Peptidase M16 C-terminal" evidence="15">
    <location>
        <begin position="180"/>
        <end position="327"/>
    </location>
</feature>
<feature type="domain" description="Peptidase M16 N-terminal" evidence="14">
    <location>
        <begin position="20"/>
        <end position="154"/>
    </location>
</feature>
<dbReference type="PANTHER" id="PTHR43690:SF18">
    <property type="entry name" value="INSULIN-DEGRADING ENZYME-RELATED"/>
    <property type="match status" value="1"/>
</dbReference>
<dbReference type="Pfam" id="PF22456">
    <property type="entry name" value="PqqF-like_C_4"/>
    <property type="match status" value="1"/>
</dbReference>
<dbReference type="UniPathway" id="UPA00539"/>
<evidence type="ECO:0000259" key="14">
    <source>
        <dbReference type="Pfam" id="PF00675"/>
    </source>
</evidence>
<keyword evidence="8" id="KW-0862">Zinc</keyword>
<keyword evidence="6" id="KW-0479">Metal-binding</keyword>
<dbReference type="SUPFAM" id="SSF63411">
    <property type="entry name" value="LuxS/MPP-like metallohydrolase"/>
    <property type="match status" value="3"/>
</dbReference>
<protein>
    <recommendedName>
        <fullName evidence="4">Coenzyme PQQ synthesis protein F</fullName>
    </recommendedName>
    <alternativeName>
        <fullName evidence="12">Pyrroloquinoline quinone biosynthesis protein F</fullName>
    </alternativeName>
</protein>
<dbReference type="NCBIfam" id="TIGR02110">
    <property type="entry name" value="PQQ_syn_pqqF"/>
    <property type="match status" value="1"/>
</dbReference>
<dbReference type="Gene3D" id="3.30.830.10">
    <property type="entry name" value="Metalloenzyme, LuxS/M16 peptidase-like"/>
    <property type="match status" value="3"/>
</dbReference>
<evidence type="ECO:0000256" key="4">
    <source>
        <dbReference type="ARBA" id="ARBA00015088"/>
    </source>
</evidence>
<accession>A0A1H2P008</accession>
<evidence type="ECO:0000256" key="7">
    <source>
        <dbReference type="ARBA" id="ARBA00022801"/>
    </source>
</evidence>
<evidence type="ECO:0000256" key="12">
    <source>
        <dbReference type="ARBA" id="ARBA00030977"/>
    </source>
</evidence>
<evidence type="ECO:0000256" key="5">
    <source>
        <dbReference type="ARBA" id="ARBA00022670"/>
    </source>
</evidence>
<keyword evidence="10" id="KW-0482">Metalloprotease</keyword>
<dbReference type="GO" id="GO:0004222">
    <property type="term" value="F:metalloendopeptidase activity"/>
    <property type="evidence" value="ECO:0007669"/>
    <property type="project" value="InterPro"/>
</dbReference>
<evidence type="ECO:0000259" key="15">
    <source>
        <dbReference type="Pfam" id="PF05193"/>
    </source>
</evidence>